<feature type="signal peptide" evidence="2">
    <location>
        <begin position="1"/>
        <end position="17"/>
    </location>
</feature>
<dbReference type="OrthoDB" id="41962at2759"/>
<name>A0A9W7GM56_9STRA</name>
<gene>
    <name evidence="3" type="ORF">TrCOL_g1221</name>
</gene>
<accession>A0A9W7GM56</accession>
<keyword evidence="4" id="KW-1185">Reference proteome</keyword>
<reference evidence="4" key="1">
    <citation type="journal article" date="2023" name="Commun. Biol.">
        <title>Genome analysis of Parmales, the sister group of diatoms, reveals the evolutionary specialization of diatoms from phago-mixotrophs to photoautotrophs.</title>
        <authorList>
            <person name="Ban H."/>
            <person name="Sato S."/>
            <person name="Yoshikawa S."/>
            <person name="Yamada K."/>
            <person name="Nakamura Y."/>
            <person name="Ichinomiya M."/>
            <person name="Sato N."/>
            <person name="Blanc-Mathieu R."/>
            <person name="Endo H."/>
            <person name="Kuwata A."/>
            <person name="Ogata H."/>
        </authorList>
    </citation>
    <scope>NUCLEOTIDE SEQUENCE [LARGE SCALE GENOMIC DNA]</scope>
</reference>
<evidence type="ECO:0000313" key="3">
    <source>
        <dbReference type="EMBL" id="GMI46425.1"/>
    </source>
</evidence>
<dbReference type="EMBL" id="BRYA01000297">
    <property type="protein sequence ID" value="GMI46425.1"/>
    <property type="molecule type" value="Genomic_DNA"/>
</dbReference>
<feature type="chain" id="PRO_5040987052" evidence="2">
    <location>
        <begin position="18"/>
        <end position="190"/>
    </location>
</feature>
<organism evidence="3 4">
    <name type="scientific">Triparma columacea</name>
    <dbReference type="NCBI Taxonomy" id="722753"/>
    <lineage>
        <taxon>Eukaryota</taxon>
        <taxon>Sar</taxon>
        <taxon>Stramenopiles</taxon>
        <taxon>Ochrophyta</taxon>
        <taxon>Bolidophyceae</taxon>
        <taxon>Parmales</taxon>
        <taxon>Triparmaceae</taxon>
        <taxon>Triparma</taxon>
    </lineage>
</organism>
<evidence type="ECO:0000256" key="2">
    <source>
        <dbReference type="SAM" id="SignalP"/>
    </source>
</evidence>
<protein>
    <submittedName>
        <fullName evidence="3">Uncharacterized protein</fullName>
    </submittedName>
</protein>
<sequence>MKYTAFLIASAVATTQAFTPTMAPKVSNTALNAKSGGGEEKKSFFATVFDMDLWKDKSDSNDYGGRSKKVEWTSKGLGKIEQGKSYVPSGMTAAQFNAMRAKERQQKEKNYQKNVAKAGKFEDYTEFYKKRGTDLNGSWLKSVTNGHKMVKTKYDWGGEDGQNLSDMKQFESNLKGGKPKFGQPKFGKKK</sequence>
<keyword evidence="2" id="KW-0732">Signal</keyword>
<comment type="caution">
    <text evidence="3">The sequence shown here is derived from an EMBL/GenBank/DDBJ whole genome shotgun (WGS) entry which is preliminary data.</text>
</comment>
<evidence type="ECO:0000256" key="1">
    <source>
        <dbReference type="SAM" id="MobiDB-lite"/>
    </source>
</evidence>
<evidence type="ECO:0000313" key="4">
    <source>
        <dbReference type="Proteomes" id="UP001165065"/>
    </source>
</evidence>
<proteinExistence type="predicted"/>
<dbReference type="AlphaFoldDB" id="A0A9W7GM56"/>
<feature type="region of interest" description="Disordered" evidence="1">
    <location>
        <begin position="155"/>
        <end position="190"/>
    </location>
</feature>
<feature type="compositionally biased region" description="Polar residues" evidence="1">
    <location>
        <begin position="162"/>
        <end position="172"/>
    </location>
</feature>
<feature type="compositionally biased region" description="Low complexity" evidence="1">
    <location>
        <begin position="180"/>
        <end position="190"/>
    </location>
</feature>
<dbReference type="Proteomes" id="UP001165065">
    <property type="component" value="Unassembled WGS sequence"/>
</dbReference>